<evidence type="ECO:0000313" key="2">
    <source>
        <dbReference type="EMBL" id="SBQ58420.1"/>
    </source>
</evidence>
<feature type="non-terminal residue" evidence="2">
    <location>
        <position position="88"/>
    </location>
</feature>
<gene>
    <name evidence="2" type="primary">Nfu_g_1_003949</name>
</gene>
<feature type="non-terminal residue" evidence="2">
    <location>
        <position position="1"/>
    </location>
</feature>
<proteinExistence type="predicted"/>
<evidence type="ECO:0000256" key="1">
    <source>
        <dbReference type="SAM" id="MobiDB-lite"/>
    </source>
</evidence>
<accession>A0A1A8FG88</accession>
<feature type="region of interest" description="Disordered" evidence="1">
    <location>
        <begin position="61"/>
        <end position="88"/>
    </location>
</feature>
<protein>
    <submittedName>
        <fullName evidence="2">Uncharacterized protein</fullName>
    </submittedName>
</protein>
<reference evidence="2" key="1">
    <citation type="submission" date="2016-05" db="EMBL/GenBank/DDBJ databases">
        <authorList>
            <person name="Lavstsen T."/>
            <person name="Jespersen J.S."/>
        </authorList>
    </citation>
    <scope>NUCLEOTIDE SEQUENCE</scope>
    <source>
        <tissue evidence="2">Brain</tissue>
    </source>
</reference>
<dbReference type="AlphaFoldDB" id="A0A1A8FG88"/>
<sequence length="88" mass="9946">NKRIENLKEDVRRLCAELQKKKMLLNSFRSCIPVLSETIVSQFEDKTSVQNFLLQDAIAWDPSAPRNPTSSSTPDPFSSRSDVVVHGK</sequence>
<name>A0A1A8FG88_9TELE</name>
<reference evidence="2" key="2">
    <citation type="submission" date="2016-06" db="EMBL/GenBank/DDBJ databases">
        <title>The genome of a short-lived fish provides insights into sex chromosome evolution and the genetic control of aging.</title>
        <authorList>
            <person name="Reichwald K."/>
            <person name="Felder M."/>
            <person name="Petzold A."/>
            <person name="Koch P."/>
            <person name="Groth M."/>
            <person name="Platzer M."/>
        </authorList>
    </citation>
    <scope>NUCLEOTIDE SEQUENCE</scope>
    <source>
        <tissue evidence="2">Brain</tissue>
    </source>
</reference>
<feature type="compositionally biased region" description="Low complexity" evidence="1">
    <location>
        <begin position="68"/>
        <end position="82"/>
    </location>
</feature>
<dbReference type="EMBL" id="HAEB01011893">
    <property type="protein sequence ID" value="SBQ58420.1"/>
    <property type="molecule type" value="Transcribed_RNA"/>
</dbReference>
<organism evidence="2">
    <name type="scientific">Nothobranchius korthausae</name>
    <dbReference type="NCBI Taxonomy" id="1143690"/>
    <lineage>
        <taxon>Eukaryota</taxon>
        <taxon>Metazoa</taxon>
        <taxon>Chordata</taxon>
        <taxon>Craniata</taxon>
        <taxon>Vertebrata</taxon>
        <taxon>Euteleostomi</taxon>
        <taxon>Actinopterygii</taxon>
        <taxon>Neopterygii</taxon>
        <taxon>Teleostei</taxon>
        <taxon>Neoteleostei</taxon>
        <taxon>Acanthomorphata</taxon>
        <taxon>Ovalentaria</taxon>
        <taxon>Atherinomorphae</taxon>
        <taxon>Cyprinodontiformes</taxon>
        <taxon>Nothobranchiidae</taxon>
        <taxon>Nothobranchius</taxon>
    </lineage>
</organism>